<keyword evidence="2" id="KW-1185">Reference proteome</keyword>
<reference evidence="1" key="1">
    <citation type="submission" date="2006-10" db="EMBL/GenBank/DDBJ databases">
        <authorList>
            <person name="Amadeo P."/>
            <person name="Zhao Q."/>
            <person name="Wortman J."/>
            <person name="Fraser-Liggett C."/>
            <person name="Carlton J."/>
        </authorList>
    </citation>
    <scope>NUCLEOTIDE SEQUENCE</scope>
    <source>
        <strain evidence="1">G3</strain>
    </source>
</reference>
<dbReference type="AlphaFoldDB" id="A2FR17"/>
<sequence length="179" mass="20015">MSNNGYAHDEIDCTSASMKPDYPCVNSLYWNSSNAFAANSSGTNTYILSFLKTFVNVEKIQIKDGDRLTFLSSSVIDSSLDGSNYKFIMETNDPFCDRSEHAPACDCDTETIREYKFPQPVTLKHLRISGKGLTSCGSTELSFYAIEIFGTFSSYCNCISIRYTQCSYFISFTLILISP</sequence>
<protein>
    <submittedName>
        <fullName evidence="1">Uncharacterized protein</fullName>
    </submittedName>
</protein>
<evidence type="ECO:0000313" key="1">
    <source>
        <dbReference type="EMBL" id="EAX92647.1"/>
    </source>
</evidence>
<reference evidence="1" key="2">
    <citation type="journal article" date="2007" name="Science">
        <title>Draft genome sequence of the sexually transmitted pathogen Trichomonas vaginalis.</title>
        <authorList>
            <person name="Carlton J.M."/>
            <person name="Hirt R.P."/>
            <person name="Silva J.C."/>
            <person name="Delcher A.L."/>
            <person name="Schatz M."/>
            <person name="Zhao Q."/>
            <person name="Wortman J.R."/>
            <person name="Bidwell S.L."/>
            <person name="Alsmark U.C.M."/>
            <person name="Besteiro S."/>
            <person name="Sicheritz-Ponten T."/>
            <person name="Noel C.J."/>
            <person name="Dacks J.B."/>
            <person name="Foster P.G."/>
            <person name="Simillion C."/>
            <person name="Van de Peer Y."/>
            <person name="Miranda-Saavedra D."/>
            <person name="Barton G.J."/>
            <person name="Westrop G.D."/>
            <person name="Mueller S."/>
            <person name="Dessi D."/>
            <person name="Fiori P.L."/>
            <person name="Ren Q."/>
            <person name="Paulsen I."/>
            <person name="Zhang H."/>
            <person name="Bastida-Corcuera F.D."/>
            <person name="Simoes-Barbosa A."/>
            <person name="Brown M.T."/>
            <person name="Hayes R.D."/>
            <person name="Mukherjee M."/>
            <person name="Okumura C.Y."/>
            <person name="Schneider R."/>
            <person name="Smith A.J."/>
            <person name="Vanacova S."/>
            <person name="Villalvazo M."/>
            <person name="Haas B.J."/>
            <person name="Pertea M."/>
            <person name="Feldblyum T.V."/>
            <person name="Utterback T.R."/>
            <person name="Shu C.L."/>
            <person name="Osoegawa K."/>
            <person name="de Jong P.J."/>
            <person name="Hrdy I."/>
            <person name="Horvathova L."/>
            <person name="Zubacova Z."/>
            <person name="Dolezal P."/>
            <person name="Malik S.B."/>
            <person name="Logsdon J.M. Jr."/>
            <person name="Henze K."/>
            <person name="Gupta A."/>
            <person name="Wang C.C."/>
            <person name="Dunne R.L."/>
            <person name="Upcroft J.A."/>
            <person name="Upcroft P."/>
            <person name="White O."/>
            <person name="Salzberg S.L."/>
            <person name="Tang P."/>
            <person name="Chiu C.-H."/>
            <person name="Lee Y.-S."/>
            <person name="Embley T.M."/>
            <person name="Coombs G.H."/>
            <person name="Mottram J.C."/>
            <person name="Tachezy J."/>
            <person name="Fraser-Liggett C.M."/>
            <person name="Johnson P.J."/>
        </authorList>
    </citation>
    <scope>NUCLEOTIDE SEQUENCE [LARGE SCALE GENOMIC DNA]</scope>
    <source>
        <strain evidence="1">G3</strain>
    </source>
</reference>
<dbReference type="VEuPathDB" id="TrichDB:TVAGG3_0415900"/>
<organism evidence="1 2">
    <name type="scientific">Trichomonas vaginalis (strain ATCC PRA-98 / G3)</name>
    <dbReference type="NCBI Taxonomy" id="412133"/>
    <lineage>
        <taxon>Eukaryota</taxon>
        <taxon>Metamonada</taxon>
        <taxon>Parabasalia</taxon>
        <taxon>Trichomonadida</taxon>
        <taxon>Trichomonadidae</taxon>
        <taxon>Trichomonas</taxon>
    </lineage>
</organism>
<dbReference type="SUPFAM" id="SSF49785">
    <property type="entry name" value="Galactose-binding domain-like"/>
    <property type="match status" value="1"/>
</dbReference>
<dbReference type="VEuPathDB" id="TrichDB:TVAG_349940"/>
<proteinExistence type="predicted"/>
<dbReference type="InParanoid" id="A2FR17"/>
<name>A2FR17_TRIV3</name>
<dbReference type="EMBL" id="DS113955">
    <property type="protein sequence ID" value="EAX92647.1"/>
    <property type="molecule type" value="Genomic_DNA"/>
</dbReference>
<dbReference type="InterPro" id="IPR008979">
    <property type="entry name" value="Galactose-bd-like_sf"/>
</dbReference>
<gene>
    <name evidence="1" type="ORF">TVAG_349940</name>
</gene>
<dbReference type="RefSeq" id="XP_001305577.1">
    <property type="nucleotide sequence ID" value="XM_001305576.1"/>
</dbReference>
<dbReference type="KEGG" id="tva:4750359"/>
<accession>A2FR17</accession>
<evidence type="ECO:0000313" key="2">
    <source>
        <dbReference type="Proteomes" id="UP000001542"/>
    </source>
</evidence>
<dbReference type="Proteomes" id="UP000001542">
    <property type="component" value="Unassembled WGS sequence"/>
</dbReference>